<reference evidence="5 6" key="2">
    <citation type="submission" date="2020-06" db="EMBL/GenBank/DDBJ databases">
        <title>Polyphasic characterization of a Rahnella strain isolated from tree sap.</title>
        <authorList>
            <person name="Kim I.S."/>
        </authorList>
    </citation>
    <scope>NUCLEOTIDE SEQUENCE [LARGE SCALE GENOMIC DNA]</scope>
    <source>
        <strain evidence="5 6">SAP-1</strain>
    </source>
</reference>
<gene>
    <name evidence="5" type="ORF">GW590_02095</name>
</gene>
<dbReference type="SMART" id="SM00822">
    <property type="entry name" value="PKS_KR"/>
    <property type="match status" value="1"/>
</dbReference>
<dbReference type="SUPFAM" id="SSF51735">
    <property type="entry name" value="NAD(P)-binding Rossmann-fold domains"/>
    <property type="match status" value="1"/>
</dbReference>
<comment type="caution">
    <text evidence="5">The sequence shown here is derived from an EMBL/GenBank/DDBJ whole genome shotgun (WGS) entry which is preliminary data.</text>
</comment>
<evidence type="ECO:0000313" key="5">
    <source>
        <dbReference type="EMBL" id="NMP25668.1"/>
    </source>
</evidence>
<dbReference type="InterPro" id="IPR036291">
    <property type="entry name" value="NAD(P)-bd_dom_sf"/>
</dbReference>
<evidence type="ECO:0000259" key="4">
    <source>
        <dbReference type="SMART" id="SM00822"/>
    </source>
</evidence>
<dbReference type="GO" id="GO:0016491">
    <property type="term" value="F:oxidoreductase activity"/>
    <property type="evidence" value="ECO:0007669"/>
    <property type="project" value="UniProtKB-KW"/>
</dbReference>
<keyword evidence="6" id="KW-1185">Reference proteome</keyword>
<dbReference type="AlphaFoldDB" id="A0A848MBN9"/>
<dbReference type="InterPro" id="IPR057326">
    <property type="entry name" value="KR_dom"/>
</dbReference>
<dbReference type="InterPro" id="IPR020904">
    <property type="entry name" value="Sc_DH/Rdtase_CS"/>
</dbReference>
<dbReference type="InterPro" id="IPR002347">
    <property type="entry name" value="SDR_fam"/>
</dbReference>
<proteinExistence type="inferred from homology"/>
<dbReference type="Gene3D" id="3.40.50.720">
    <property type="entry name" value="NAD(P)-binding Rossmann-like Domain"/>
    <property type="match status" value="1"/>
</dbReference>
<keyword evidence="2" id="KW-0560">Oxidoreductase</keyword>
<protein>
    <submittedName>
        <fullName evidence="5">SDR family NAD(P)-dependent oxidoreductase</fullName>
    </submittedName>
</protein>
<dbReference type="CDD" id="cd05370">
    <property type="entry name" value="SDR_c2"/>
    <property type="match status" value="1"/>
</dbReference>
<evidence type="ECO:0000256" key="3">
    <source>
        <dbReference type="RuleBase" id="RU000363"/>
    </source>
</evidence>
<comment type="similarity">
    <text evidence="1 3">Belongs to the short-chain dehydrogenases/reductases (SDR) family.</text>
</comment>
<dbReference type="EMBL" id="JAADJU010000001">
    <property type="protein sequence ID" value="NMP25668.1"/>
    <property type="molecule type" value="Genomic_DNA"/>
</dbReference>
<organism evidence="5 6">
    <name type="scientific">Rouxiella aceris</name>
    <dbReference type="NCBI Taxonomy" id="2703884"/>
    <lineage>
        <taxon>Bacteria</taxon>
        <taxon>Pseudomonadati</taxon>
        <taxon>Pseudomonadota</taxon>
        <taxon>Gammaproteobacteria</taxon>
        <taxon>Enterobacterales</taxon>
        <taxon>Yersiniaceae</taxon>
        <taxon>Rouxiella</taxon>
    </lineage>
</organism>
<sequence>MKLQGKTILITGGSSGIGLELAKQLLKMGNTVLITGRDPIRLAKARQQMPELHVYQSDVSDPAQIATLFREVSATFPQLDVLVNNAGIMRNIDLNQVCNTDDLLSEITIGLNGPILLNQHFLPHLRKQPEALIVNVSSGLAFIPFTISPIYSAAKAGLHAYSRCLRTQLKNTTVKVVELLPPGTETPLFRGEFEKEMRGQKGMPVETLVKKAIQGIEAGHTEIRPGLARVLGVMSRVAPDFMMTQMTRMSAPKA</sequence>
<dbReference type="RefSeq" id="WP_169401350.1">
    <property type="nucleotide sequence ID" value="NZ_JAADJU010000001.1"/>
</dbReference>
<reference evidence="5 6" key="1">
    <citation type="submission" date="2020-01" db="EMBL/GenBank/DDBJ databases">
        <authorList>
            <person name="Lee S.D."/>
        </authorList>
    </citation>
    <scope>NUCLEOTIDE SEQUENCE [LARGE SCALE GENOMIC DNA]</scope>
    <source>
        <strain evidence="5 6">SAP-1</strain>
    </source>
</reference>
<dbReference type="PROSITE" id="PS00061">
    <property type="entry name" value="ADH_SHORT"/>
    <property type="match status" value="1"/>
</dbReference>
<accession>A0A848MBN9</accession>
<evidence type="ECO:0000256" key="2">
    <source>
        <dbReference type="ARBA" id="ARBA00023002"/>
    </source>
</evidence>
<dbReference type="PRINTS" id="PR00081">
    <property type="entry name" value="GDHRDH"/>
</dbReference>
<dbReference type="PRINTS" id="PR00080">
    <property type="entry name" value="SDRFAMILY"/>
</dbReference>
<evidence type="ECO:0000313" key="6">
    <source>
        <dbReference type="Proteomes" id="UP000585363"/>
    </source>
</evidence>
<dbReference type="Pfam" id="PF00106">
    <property type="entry name" value="adh_short"/>
    <property type="match status" value="1"/>
</dbReference>
<name>A0A848MBN9_9GAMM</name>
<dbReference type="GO" id="GO:0016020">
    <property type="term" value="C:membrane"/>
    <property type="evidence" value="ECO:0007669"/>
    <property type="project" value="TreeGrafter"/>
</dbReference>
<evidence type="ECO:0000256" key="1">
    <source>
        <dbReference type="ARBA" id="ARBA00006484"/>
    </source>
</evidence>
<feature type="domain" description="Ketoreductase" evidence="4">
    <location>
        <begin position="6"/>
        <end position="186"/>
    </location>
</feature>
<dbReference type="PANTHER" id="PTHR44196:SF1">
    <property type="entry name" value="DEHYDROGENASE_REDUCTASE SDR FAMILY MEMBER 7B"/>
    <property type="match status" value="1"/>
</dbReference>
<dbReference type="PANTHER" id="PTHR44196">
    <property type="entry name" value="DEHYDROGENASE/REDUCTASE SDR FAMILY MEMBER 7B"/>
    <property type="match status" value="1"/>
</dbReference>
<dbReference type="Proteomes" id="UP000585363">
    <property type="component" value="Unassembled WGS sequence"/>
</dbReference>